<name>W5TKK7_9NOCA</name>
<gene>
    <name evidence="8" type="ORF">NONO_c47040</name>
</gene>
<feature type="transmembrane region" description="Helical" evidence="6">
    <location>
        <begin position="56"/>
        <end position="76"/>
    </location>
</feature>
<evidence type="ECO:0000313" key="8">
    <source>
        <dbReference type="EMBL" id="AHH19488.1"/>
    </source>
</evidence>
<dbReference type="Pfam" id="PF02656">
    <property type="entry name" value="DUF202"/>
    <property type="match status" value="1"/>
</dbReference>
<dbReference type="AlphaFoldDB" id="W5TKK7"/>
<evidence type="ECO:0000259" key="7">
    <source>
        <dbReference type="Pfam" id="PF02656"/>
    </source>
</evidence>
<dbReference type="PANTHER" id="PTHR34187">
    <property type="entry name" value="FGR18P"/>
    <property type="match status" value="1"/>
</dbReference>
<proteinExistence type="predicted"/>
<dbReference type="STRING" id="1415166.NONO_c47040"/>
<dbReference type="OrthoDB" id="582337at2"/>
<organism evidence="8 9">
    <name type="scientific">Nocardia nova SH22a</name>
    <dbReference type="NCBI Taxonomy" id="1415166"/>
    <lineage>
        <taxon>Bacteria</taxon>
        <taxon>Bacillati</taxon>
        <taxon>Actinomycetota</taxon>
        <taxon>Actinomycetes</taxon>
        <taxon>Mycobacteriales</taxon>
        <taxon>Nocardiaceae</taxon>
        <taxon>Nocardia</taxon>
    </lineage>
</organism>
<reference evidence="8 9" key="1">
    <citation type="journal article" date="2014" name="Appl. Environ. Microbiol.">
        <title>Insights into the Microbial Degradation of Rubber and Gutta-Percha by Analysis of the Complete Genome of Nocardia nova SH22a.</title>
        <authorList>
            <person name="Luo Q."/>
            <person name="Hiessl S."/>
            <person name="Poehlein A."/>
            <person name="Daniel R."/>
            <person name="Steinbuchel A."/>
        </authorList>
    </citation>
    <scope>NUCLEOTIDE SEQUENCE [LARGE SCALE GENOMIC DNA]</scope>
    <source>
        <strain evidence="8">SH22a</strain>
    </source>
</reference>
<evidence type="ECO:0000313" key="9">
    <source>
        <dbReference type="Proteomes" id="UP000019150"/>
    </source>
</evidence>
<evidence type="ECO:0000256" key="2">
    <source>
        <dbReference type="ARBA" id="ARBA00022475"/>
    </source>
</evidence>
<evidence type="ECO:0000256" key="3">
    <source>
        <dbReference type="ARBA" id="ARBA00022692"/>
    </source>
</evidence>
<dbReference type="RefSeq" id="WP_025350889.1">
    <property type="nucleotide sequence ID" value="NZ_CP006850.1"/>
</dbReference>
<keyword evidence="4 6" id="KW-1133">Transmembrane helix</keyword>
<keyword evidence="9" id="KW-1185">Reference proteome</keyword>
<feature type="transmembrane region" description="Helical" evidence="6">
    <location>
        <begin position="33"/>
        <end position="50"/>
    </location>
</feature>
<dbReference type="eggNOG" id="COG2149">
    <property type="taxonomic scope" value="Bacteria"/>
</dbReference>
<evidence type="ECO:0000256" key="6">
    <source>
        <dbReference type="SAM" id="Phobius"/>
    </source>
</evidence>
<dbReference type="Proteomes" id="UP000019150">
    <property type="component" value="Chromosome"/>
</dbReference>
<evidence type="ECO:0000256" key="5">
    <source>
        <dbReference type="ARBA" id="ARBA00023136"/>
    </source>
</evidence>
<keyword evidence="5 6" id="KW-0472">Membrane</keyword>
<dbReference type="InterPro" id="IPR052053">
    <property type="entry name" value="IM_YidH-like"/>
</dbReference>
<feature type="transmembrane region" description="Helical" evidence="6">
    <location>
        <begin position="97"/>
        <end position="120"/>
    </location>
</feature>
<keyword evidence="3 6" id="KW-0812">Transmembrane</keyword>
<dbReference type="InterPro" id="IPR003807">
    <property type="entry name" value="DUF202"/>
</dbReference>
<keyword evidence="2" id="KW-1003">Cell membrane</keyword>
<dbReference type="PANTHER" id="PTHR34187:SF2">
    <property type="entry name" value="DUF202 DOMAIN-CONTAINING PROTEIN"/>
    <property type="match status" value="1"/>
</dbReference>
<evidence type="ECO:0000256" key="1">
    <source>
        <dbReference type="ARBA" id="ARBA00004651"/>
    </source>
</evidence>
<feature type="domain" description="DUF202" evidence="7">
    <location>
        <begin position="18"/>
        <end position="84"/>
    </location>
</feature>
<sequence>MSDPGSSAPDPVREPDYRFTLANERTFLAWQRTALGLLAAAVALLHFAPVTELPGIAYGLGGLLGSVAVVTAAGGLHRWRANDRAIRRDRPLPASRLTTVLAVVLTTVGVTAVIMSVSAAS</sequence>
<dbReference type="GO" id="GO:0005886">
    <property type="term" value="C:plasma membrane"/>
    <property type="evidence" value="ECO:0007669"/>
    <property type="project" value="UniProtKB-SubCell"/>
</dbReference>
<evidence type="ECO:0000256" key="4">
    <source>
        <dbReference type="ARBA" id="ARBA00022989"/>
    </source>
</evidence>
<protein>
    <submittedName>
        <fullName evidence="8">Putative membrane protein</fullName>
    </submittedName>
</protein>
<accession>W5TKK7</accession>
<dbReference type="PATRIC" id="fig|1415166.3.peg.4839"/>
<dbReference type="HOGENOM" id="CLU_053359_4_1_11"/>
<comment type="subcellular location">
    <subcellularLocation>
        <location evidence="1">Cell membrane</location>
        <topology evidence="1">Multi-pass membrane protein</topology>
    </subcellularLocation>
</comment>
<dbReference type="EMBL" id="CP006850">
    <property type="protein sequence ID" value="AHH19488.1"/>
    <property type="molecule type" value="Genomic_DNA"/>
</dbReference>
<dbReference type="KEGG" id="nno:NONO_c47040"/>